<reference evidence="2" key="1">
    <citation type="journal article" date="2014" name="Nat. Commun.">
        <title>The rainbow trout genome provides novel insights into evolution after whole-genome duplication in vertebrates.</title>
        <authorList>
            <person name="Berthelot C."/>
            <person name="Brunet F."/>
            <person name="Chalopin D."/>
            <person name="Juanchich A."/>
            <person name="Bernard M."/>
            <person name="Noel B."/>
            <person name="Bento P."/>
            <person name="Da Silva C."/>
            <person name="Labadie K."/>
            <person name="Alberti A."/>
            <person name="Aury J.M."/>
            <person name="Louis A."/>
            <person name="Dehais P."/>
            <person name="Bardou P."/>
            <person name="Montfort J."/>
            <person name="Klopp C."/>
            <person name="Cabau C."/>
            <person name="Gaspin C."/>
            <person name="Thorgaard G.H."/>
            <person name="Boussaha M."/>
            <person name="Quillet E."/>
            <person name="Guyomard R."/>
            <person name="Galiana D."/>
            <person name="Bobe J."/>
            <person name="Volff J.N."/>
            <person name="Genet C."/>
            <person name="Wincker P."/>
            <person name="Jaillon O."/>
            <person name="Roest Crollius H."/>
            <person name="Guiguen Y."/>
        </authorList>
    </citation>
    <scope>NUCLEOTIDE SEQUENCE [LARGE SCALE GENOMIC DNA]</scope>
</reference>
<dbReference type="GO" id="GO:0005737">
    <property type="term" value="C:cytoplasm"/>
    <property type="evidence" value="ECO:0007669"/>
    <property type="project" value="TreeGrafter"/>
</dbReference>
<proteinExistence type="predicted"/>
<dbReference type="InterPro" id="IPR012677">
    <property type="entry name" value="Nucleotide-bd_a/b_plait_sf"/>
</dbReference>
<dbReference type="GO" id="GO:0043005">
    <property type="term" value="C:neuron projection"/>
    <property type="evidence" value="ECO:0007669"/>
    <property type="project" value="TreeGrafter"/>
</dbReference>
<dbReference type="InterPro" id="IPR000504">
    <property type="entry name" value="RRM_dom"/>
</dbReference>
<organism evidence="2 3">
    <name type="scientific">Oncorhynchus mykiss</name>
    <name type="common">Rainbow trout</name>
    <name type="synonym">Salmo gairdneri</name>
    <dbReference type="NCBI Taxonomy" id="8022"/>
    <lineage>
        <taxon>Eukaryota</taxon>
        <taxon>Metazoa</taxon>
        <taxon>Chordata</taxon>
        <taxon>Craniata</taxon>
        <taxon>Vertebrata</taxon>
        <taxon>Euteleostomi</taxon>
        <taxon>Actinopterygii</taxon>
        <taxon>Neopterygii</taxon>
        <taxon>Teleostei</taxon>
        <taxon>Protacanthopterygii</taxon>
        <taxon>Salmoniformes</taxon>
        <taxon>Salmonidae</taxon>
        <taxon>Salmoninae</taxon>
        <taxon>Oncorhynchus</taxon>
    </lineage>
</organism>
<feature type="non-terminal residue" evidence="2">
    <location>
        <position position="1"/>
    </location>
</feature>
<evidence type="ECO:0000313" key="2">
    <source>
        <dbReference type="EMBL" id="CDR19070.1"/>
    </source>
</evidence>
<reference evidence="2" key="2">
    <citation type="submission" date="2014-03" db="EMBL/GenBank/DDBJ databases">
        <authorList>
            <person name="Genoscope - CEA"/>
        </authorList>
    </citation>
    <scope>NUCLEOTIDE SEQUENCE</scope>
</reference>
<dbReference type="Proteomes" id="UP000193380">
    <property type="component" value="Unassembled WGS sequence"/>
</dbReference>
<dbReference type="AlphaFoldDB" id="A0A061AE93"/>
<dbReference type="PANTHER" id="PTHR12566:SF2">
    <property type="entry name" value="CYTOPLASMIC POLYADENYLATION ELEMENT-BINDING PROTEIN 4"/>
    <property type="match status" value="1"/>
</dbReference>
<gene>
    <name evidence="2" type="ORF">GSONMT00031553001</name>
</gene>
<dbReference type="SUPFAM" id="SSF54928">
    <property type="entry name" value="RNA-binding domain, RBD"/>
    <property type="match status" value="1"/>
</dbReference>
<dbReference type="GO" id="GO:2000766">
    <property type="term" value="P:negative regulation of cytoplasmic translation"/>
    <property type="evidence" value="ECO:0007669"/>
    <property type="project" value="TreeGrafter"/>
</dbReference>
<dbReference type="GO" id="GO:0003730">
    <property type="term" value="F:mRNA 3'-UTR binding"/>
    <property type="evidence" value="ECO:0007669"/>
    <property type="project" value="InterPro"/>
</dbReference>
<feature type="domain" description="RRM" evidence="1">
    <location>
        <begin position="121"/>
        <end position="164"/>
    </location>
</feature>
<dbReference type="GO" id="GO:0005634">
    <property type="term" value="C:nucleus"/>
    <property type="evidence" value="ECO:0007669"/>
    <property type="project" value="TreeGrafter"/>
</dbReference>
<sequence length="187" mass="20550">GRNAGGRVELECGGRVELECGGRVELECGGRVELECGGRVELEGKILCVFLLTSVCSSPGRYGFSHQGGDMSLPMNGHSNLFPMGDEHSFGEDESGDQGLPGLGSAHCFPQLNGERVERYSRKVFVGGLPPDIDEDEITASFRRFGHLFVDWPHKAESKSYFPPKGESDMVTLAREYSVPWEYSVTW</sequence>
<evidence type="ECO:0000313" key="3">
    <source>
        <dbReference type="Proteomes" id="UP000193380"/>
    </source>
</evidence>
<name>A0A061AE93_ONCMY</name>
<dbReference type="PaxDb" id="8022-A0A061AE93"/>
<protein>
    <recommendedName>
        <fullName evidence="1">RRM domain-containing protein</fullName>
    </recommendedName>
</protein>
<dbReference type="GO" id="GO:0008135">
    <property type="term" value="F:translation factor activity, RNA binding"/>
    <property type="evidence" value="ECO:0007669"/>
    <property type="project" value="TreeGrafter"/>
</dbReference>
<dbReference type="GO" id="GO:0045202">
    <property type="term" value="C:synapse"/>
    <property type="evidence" value="ECO:0007669"/>
    <property type="project" value="TreeGrafter"/>
</dbReference>
<dbReference type="InterPro" id="IPR035979">
    <property type="entry name" value="RBD_domain_sf"/>
</dbReference>
<evidence type="ECO:0000259" key="1">
    <source>
        <dbReference type="Pfam" id="PF16367"/>
    </source>
</evidence>
<dbReference type="Pfam" id="PF16367">
    <property type="entry name" value="RRM_7"/>
    <property type="match status" value="1"/>
</dbReference>
<dbReference type="GO" id="GO:0043022">
    <property type="term" value="F:ribosome binding"/>
    <property type="evidence" value="ECO:0007669"/>
    <property type="project" value="TreeGrafter"/>
</dbReference>
<dbReference type="STRING" id="8022.A0A061AE93"/>
<dbReference type="GO" id="GO:0000900">
    <property type="term" value="F:mRNA regulatory element binding translation repressor activity"/>
    <property type="evidence" value="ECO:0007669"/>
    <property type="project" value="TreeGrafter"/>
</dbReference>
<dbReference type="Gene3D" id="3.30.70.330">
    <property type="match status" value="1"/>
</dbReference>
<dbReference type="PANTHER" id="PTHR12566">
    <property type="entry name" value="CYTOPLASMIC POLYADENYLATION ELEMENT BINDING PROTEIN CPEB"/>
    <property type="match status" value="1"/>
</dbReference>
<dbReference type="InterPro" id="IPR034819">
    <property type="entry name" value="CPEB"/>
</dbReference>
<accession>A0A061AE93</accession>
<dbReference type="EMBL" id="FR982941">
    <property type="protein sequence ID" value="CDR19070.1"/>
    <property type="molecule type" value="Genomic_DNA"/>
</dbReference>